<evidence type="ECO:0000313" key="1">
    <source>
        <dbReference type="EMBL" id="MDQ0480561.1"/>
    </source>
</evidence>
<dbReference type="Proteomes" id="UP001224418">
    <property type="component" value="Unassembled WGS sequence"/>
</dbReference>
<proteinExistence type="predicted"/>
<name>A0ABU0JTY0_HATLI</name>
<dbReference type="RefSeq" id="WP_307356610.1">
    <property type="nucleotide sequence ID" value="NZ_BAAACJ010000010.1"/>
</dbReference>
<gene>
    <name evidence="1" type="ORF">QOZ93_002309</name>
</gene>
<sequence length="104" mass="12401">MRIYNKLVRDRIPKIIKESRKNCLVSLVEGEEKKEYLEKKLNEEVKEFLEDKNLEELADVMEVIFALGKELGYSEEEILKKRLEKRESRGGFEQGIILHKVYEE</sequence>
<comment type="caution">
    <text evidence="1">The sequence shown here is derived from an EMBL/GenBank/DDBJ whole genome shotgun (WGS) entry which is preliminary data.</text>
</comment>
<dbReference type="EMBL" id="JAUSWN010000022">
    <property type="protein sequence ID" value="MDQ0480561.1"/>
    <property type="molecule type" value="Genomic_DNA"/>
</dbReference>
<reference evidence="1 2" key="1">
    <citation type="submission" date="2023-07" db="EMBL/GenBank/DDBJ databases">
        <title>Genomic Encyclopedia of Type Strains, Phase IV (KMG-IV): sequencing the most valuable type-strain genomes for metagenomic binning, comparative biology and taxonomic classification.</title>
        <authorList>
            <person name="Goeker M."/>
        </authorList>
    </citation>
    <scope>NUCLEOTIDE SEQUENCE [LARGE SCALE GENOMIC DNA]</scope>
    <source>
        <strain evidence="1 2">DSM 1400</strain>
    </source>
</reference>
<dbReference type="CDD" id="cd11532">
    <property type="entry name" value="NTP-PPase_COG4997"/>
    <property type="match status" value="1"/>
</dbReference>
<evidence type="ECO:0000313" key="2">
    <source>
        <dbReference type="Proteomes" id="UP001224418"/>
    </source>
</evidence>
<keyword evidence="2" id="KW-1185">Reference proteome</keyword>
<organism evidence="1 2">
    <name type="scientific">Hathewaya limosa</name>
    <name type="common">Clostridium limosum</name>
    <dbReference type="NCBI Taxonomy" id="1536"/>
    <lineage>
        <taxon>Bacteria</taxon>
        <taxon>Bacillati</taxon>
        <taxon>Bacillota</taxon>
        <taxon>Clostridia</taxon>
        <taxon>Eubacteriales</taxon>
        <taxon>Clostridiaceae</taxon>
        <taxon>Hathewaya</taxon>
    </lineage>
</organism>
<accession>A0ABU0JTY0</accession>
<dbReference type="SUPFAM" id="SSF101386">
    <property type="entry name" value="all-alpha NTP pyrophosphatases"/>
    <property type="match status" value="1"/>
</dbReference>
<dbReference type="InterPro" id="IPR038735">
    <property type="entry name" value="MSMEG_1276-like_NTP-PPase_dom"/>
</dbReference>
<protein>
    <submittedName>
        <fullName evidence="1">House-cleaning noncanonical NTP pyrophosphatase (MazG superfamily)</fullName>
    </submittedName>
</protein>